<organism evidence="7 8">
    <name type="scientific">Undibacterium jejuense</name>
    <dbReference type="NCBI Taxonomy" id="1344949"/>
    <lineage>
        <taxon>Bacteria</taxon>
        <taxon>Pseudomonadati</taxon>
        <taxon>Pseudomonadota</taxon>
        <taxon>Betaproteobacteria</taxon>
        <taxon>Burkholderiales</taxon>
        <taxon>Oxalobacteraceae</taxon>
        <taxon>Undibacterium</taxon>
    </lineage>
</organism>
<accession>A0A923KQ26</accession>
<evidence type="ECO:0000256" key="1">
    <source>
        <dbReference type="ARBA" id="ARBA00010688"/>
    </source>
</evidence>
<dbReference type="InterPro" id="IPR050306">
    <property type="entry name" value="PfkB_Carbo_kinase"/>
</dbReference>
<dbReference type="SUPFAM" id="SSF53613">
    <property type="entry name" value="Ribokinase-like"/>
    <property type="match status" value="1"/>
</dbReference>
<evidence type="ECO:0000256" key="5">
    <source>
        <dbReference type="ARBA" id="ARBA00022840"/>
    </source>
</evidence>
<protein>
    <submittedName>
        <fullName evidence="7">Carbohydrate kinase</fullName>
    </submittedName>
</protein>
<dbReference type="PROSITE" id="PS00584">
    <property type="entry name" value="PFKB_KINASES_2"/>
    <property type="match status" value="1"/>
</dbReference>
<dbReference type="EMBL" id="JACOFV010000008">
    <property type="protein sequence ID" value="MBC3862376.1"/>
    <property type="molecule type" value="Genomic_DNA"/>
</dbReference>
<comment type="caution">
    <text evidence="7">The sequence shown here is derived from an EMBL/GenBank/DDBJ whole genome shotgun (WGS) entry which is preliminary data.</text>
</comment>
<keyword evidence="2" id="KW-0808">Transferase</keyword>
<dbReference type="InterPro" id="IPR002173">
    <property type="entry name" value="Carboh/pur_kinase_PfkB_CS"/>
</dbReference>
<evidence type="ECO:0000256" key="4">
    <source>
        <dbReference type="ARBA" id="ARBA00022777"/>
    </source>
</evidence>
<keyword evidence="5" id="KW-0067">ATP-binding</keyword>
<dbReference type="InterPro" id="IPR011611">
    <property type="entry name" value="PfkB_dom"/>
</dbReference>
<reference evidence="7" key="1">
    <citation type="submission" date="2020-08" db="EMBL/GenBank/DDBJ databases">
        <title>Novel species isolated from subtropical streams in China.</title>
        <authorList>
            <person name="Lu H."/>
        </authorList>
    </citation>
    <scope>NUCLEOTIDE SEQUENCE</scope>
    <source>
        <strain evidence="7">KACC 12607</strain>
    </source>
</reference>
<dbReference type="PANTHER" id="PTHR43085:SF1">
    <property type="entry name" value="PSEUDOURIDINE KINASE-RELATED"/>
    <property type="match status" value="1"/>
</dbReference>
<name>A0A923KQ26_9BURK</name>
<dbReference type="Proteomes" id="UP000634011">
    <property type="component" value="Unassembled WGS sequence"/>
</dbReference>
<dbReference type="Pfam" id="PF00294">
    <property type="entry name" value="PfkB"/>
    <property type="match status" value="1"/>
</dbReference>
<evidence type="ECO:0000256" key="3">
    <source>
        <dbReference type="ARBA" id="ARBA00022741"/>
    </source>
</evidence>
<dbReference type="AlphaFoldDB" id="A0A923KQ26"/>
<gene>
    <name evidence="7" type="ORF">H8K32_09725</name>
</gene>
<dbReference type="InterPro" id="IPR029056">
    <property type="entry name" value="Ribokinase-like"/>
</dbReference>
<evidence type="ECO:0000313" key="8">
    <source>
        <dbReference type="Proteomes" id="UP000634011"/>
    </source>
</evidence>
<dbReference type="GO" id="GO:0005524">
    <property type="term" value="F:ATP binding"/>
    <property type="evidence" value="ECO:0007669"/>
    <property type="project" value="UniProtKB-KW"/>
</dbReference>
<dbReference type="PANTHER" id="PTHR43085">
    <property type="entry name" value="HEXOKINASE FAMILY MEMBER"/>
    <property type="match status" value="1"/>
</dbReference>
<comment type="similarity">
    <text evidence="1">Belongs to the carbohydrate kinase PfkB family.</text>
</comment>
<dbReference type="GO" id="GO:0016301">
    <property type="term" value="F:kinase activity"/>
    <property type="evidence" value="ECO:0007669"/>
    <property type="project" value="UniProtKB-KW"/>
</dbReference>
<evidence type="ECO:0000313" key="7">
    <source>
        <dbReference type="EMBL" id="MBC3862376.1"/>
    </source>
</evidence>
<keyword evidence="3" id="KW-0547">Nucleotide-binding</keyword>
<dbReference type="RefSeq" id="WP_186912305.1">
    <property type="nucleotide sequence ID" value="NZ_JACOFV010000008.1"/>
</dbReference>
<keyword evidence="4 7" id="KW-0418">Kinase</keyword>
<dbReference type="CDD" id="cd01167">
    <property type="entry name" value="bac_FRK"/>
    <property type="match status" value="1"/>
</dbReference>
<keyword evidence="8" id="KW-1185">Reference proteome</keyword>
<dbReference type="Gene3D" id="3.40.1190.20">
    <property type="match status" value="1"/>
</dbReference>
<evidence type="ECO:0000256" key="2">
    <source>
        <dbReference type="ARBA" id="ARBA00022679"/>
    </source>
</evidence>
<evidence type="ECO:0000259" key="6">
    <source>
        <dbReference type="Pfam" id="PF00294"/>
    </source>
</evidence>
<sequence length="312" mass="33193">MPHKFPAILCAGEALTDMIAISGDAINTWRSLAGGAPWNVARSLANAGIRTGFAGAISNDVFGNQLYAASAEAGLDLRLLQRNSHAPLLAIVAQSLPPSYFFIGENSADLHFDLSLLPGGWSDELVWAHFGGISLAREPLASTLIALATQIKSRGVKISYDPNFRNVMDARYDAVLQTMIGLADIIKVSDEDLCGLFRTTNADDALQSLRAMNPKAVCLYTRGADGASLYVGDDIWHAATPRIDVVDTVGAGDASMAGLLYSLYQHADRNWQAHLHYAVASGAAACTAAGAQMLAPERVAMLFSELQTTNVI</sequence>
<proteinExistence type="inferred from homology"/>
<feature type="domain" description="Carbohydrate kinase PfkB" evidence="6">
    <location>
        <begin position="8"/>
        <end position="296"/>
    </location>
</feature>